<dbReference type="GO" id="GO:0007059">
    <property type="term" value="P:chromosome segregation"/>
    <property type="evidence" value="ECO:0007669"/>
    <property type="project" value="UniProtKB-KW"/>
</dbReference>
<name>A0AA48K9H0_9BACT</name>
<dbReference type="GO" id="GO:0003677">
    <property type="term" value="F:DNA binding"/>
    <property type="evidence" value="ECO:0007669"/>
    <property type="project" value="UniProtKB-UniRule"/>
</dbReference>
<organism evidence="8 9">
    <name type="scientific">Mesoterricola silvestris</name>
    <dbReference type="NCBI Taxonomy" id="2927979"/>
    <lineage>
        <taxon>Bacteria</taxon>
        <taxon>Pseudomonadati</taxon>
        <taxon>Acidobacteriota</taxon>
        <taxon>Holophagae</taxon>
        <taxon>Holophagales</taxon>
        <taxon>Holophagaceae</taxon>
        <taxon>Mesoterricola</taxon>
    </lineage>
</organism>
<dbReference type="InterPro" id="IPR004107">
    <property type="entry name" value="Integrase_SAM-like_N"/>
</dbReference>
<dbReference type="RefSeq" id="WP_316415234.1">
    <property type="nucleotide sequence ID" value="NZ_AP027080.1"/>
</dbReference>
<dbReference type="AlphaFoldDB" id="A0AA48K9H0"/>
<gene>
    <name evidence="8" type="primary">xerC_1</name>
    <name evidence="8" type="ORF">METEAL_14960</name>
</gene>
<proteinExistence type="predicted"/>
<protein>
    <submittedName>
        <fullName evidence="8">Tyrosine recombinase XerC</fullName>
    </submittedName>
</protein>
<dbReference type="PANTHER" id="PTHR30349">
    <property type="entry name" value="PHAGE INTEGRASE-RELATED"/>
    <property type="match status" value="1"/>
</dbReference>
<evidence type="ECO:0000313" key="8">
    <source>
        <dbReference type="EMBL" id="BDU72322.1"/>
    </source>
</evidence>
<keyword evidence="1" id="KW-0159">Chromosome partition</keyword>
<dbReference type="InterPro" id="IPR044068">
    <property type="entry name" value="CB"/>
</dbReference>
<dbReference type="Proteomes" id="UP001238179">
    <property type="component" value="Chromosome"/>
</dbReference>
<keyword evidence="9" id="KW-1185">Reference proteome</keyword>
<dbReference type="SUPFAM" id="SSF56349">
    <property type="entry name" value="DNA breaking-rejoining enzymes"/>
    <property type="match status" value="1"/>
</dbReference>
<dbReference type="Pfam" id="PF02899">
    <property type="entry name" value="Phage_int_SAM_1"/>
    <property type="match status" value="1"/>
</dbReference>
<evidence type="ECO:0000313" key="9">
    <source>
        <dbReference type="Proteomes" id="UP001238179"/>
    </source>
</evidence>
<evidence type="ECO:0000256" key="3">
    <source>
        <dbReference type="ARBA" id="ARBA00023125"/>
    </source>
</evidence>
<feature type="domain" description="Tyr recombinase" evidence="6">
    <location>
        <begin position="137"/>
        <end position="322"/>
    </location>
</feature>
<dbReference type="InterPro" id="IPR013762">
    <property type="entry name" value="Integrase-like_cat_sf"/>
</dbReference>
<evidence type="ECO:0000256" key="4">
    <source>
        <dbReference type="ARBA" id="ARBA00023172"/>
    </source>
</evidence>
<reference evidence="9" key="1">
    <citation type="journal article" date="2023" name="Int. J. Syst. Evol. Microbiol.">
        <title>Mesoterricola silvestris gen. nov., sp. nov., Mesoterricola sediminis sp. nov., Geothrix oryzae sp. nov., Geothrix edaphica sp. nov., Geothrix rubra sp. nov., and Geothrix limicola sp. nov., six novel members of Acidobacteriota isolated from soils.</title>
        <authorList>
            <person name="Itoh H."/>
            <person name="Sugisawa Y."/>
            <person name="Mise K."/>
            <person name="Xu Z."/>
            <person name="Kuniyasu M."/>
            <person name="Ushijima N."/>
            <person name="Kawano K."/>
            <person name="Kobayashi E."/>
            <person name="Shiratori Y."/>
            <person name="Masuda Y."/>
            <person name="Senoo K."/>
        </authorList>
    </citation>
    <scope>NUCLEOTIDE SEQUENCE [LARGE SCALE GENOMIC DNA]</scope>
    <source>
        <strain evidence="9">W79</strain>
    </source>
</reference>
<dbReference type="InterPro" id="IPR011010">
    <property type="entry name" value="DNA_brk_join_enz"/>
</dbReference>
<dbReference type="KEGG" id="msil:METEAL_14960"/>
<dbReference type="InterPro" id="IPR050090">
    <property type="entry name" value="Tyrosine_recombinase_XerCD"/>
</dbReference>
<feature type="domain" description="Core-binding (CB)" evidence="7">
    <location>
        <begin position="32"/>
        <end position="112"/>
    </location>
</feature>
<dbReference type="InterPro" id="IPR002104">
    <property type="entry name" value="Integrase_catalytic"/>
</dbReference>
<dbReference type="Pfam" id="PF00589">
    <property type="entry name" value="Phage_integrase"/>
    <property type="match status" value="1"/>
</dbReference>
<dbReference type="EMBL" id="AP027080">
    <property type="protein sequence ID" value="BDU72322.1"/>
    <property type="molecule type" value="Genomic_DNA"/>
</dbReference>
<dbReference type="GO" id="GO:0006310">
    <property type="term" value="P:DNA recombination"/>
    <property type="evidence" value="ECO:0007669"/>
    <property type="project" value="UniProtKB-KW"/>
</dbReference>
<evidence type="ECO:0000259" key="7">
    <source>
        <dbReference type="PROSITE" id="PS51900"/>
    </source>
</evidence>
<dbReference type="Gene3D" id="1.10.150.130">
    <property type="match status" value="1"/>
</dbReference>
<evidence type="ECO:0000256" key="1">
    <source>
        <dbReference type="ARBA" id="ARBA00022829"/>
    </source>
</evidence>
<dbReference type="PROSITE" id="PS51900">
    <property type="entry name" value="CB"/>
    <property type="match status" value="1"/>
</dbReference>
<dbReference type="InterPro" id="IPR010998">
    <property type="entry name" value="Integrase_recombinase_N"/>
</dbReference>
<sequence length="344" mass="38348">MRDEVPVFNIDENPEIEALREVEGVIEISPRAPIEAVVDAYIASQHPHNRKTGRNYRRDIMLAMDWMSVERPEDLRVAQLVGFHSHILATVPGKPTQAHRIIALRSFLKWTGAMQGHSLSIDQVFYLLKVPTAKVLNPHQVMNPEEIKAFLQVAKGSFRDYALCIVALGSGVRIAELCNLDVRDFLADAAGGCTVHVRQGKGGKDRMIPVRKEVRQAVDEYLESTGRRAGDAGALFLAEDRHQCGWRLSTKTASKIIRDTADKAGIRKRITPHALRHTFADSTYLYSRNLVAVKDLLGHATIATTQRYVAHLDQLDLRKAIPAYLVGGIGPRVLPEISKSETQK</sequence>
<dbReference type="PROSITE" id="PS51898">
    <property type="entry name" value="TYR_RECOMBINASE"/>
    <property type="match status" value="1"/>
</dbReference>
<evidence type="ECO:0000259" key="6">
    <source>
        <dbReference type="PROSITE" id="PS51898"/>
    </source>
</evidence>
<keyword evidence="3 5" id="KW-0238">DNA-binding</keyword>
<dbReference type="Gene3D" id="1.10.443.10">
    <property type="entry name" value="Intergrase catalytic core"/>
    <property type="match status" value="1"/>
</dbReference>
<dbReference type="GO" id="GO:0015074">
    <property type="term" value="P:DNA integration"/>
    <property type="evidence" value="ECO:0007669"/>
    <property type="project" value="UniProtKB-KW"/>
</dbReference>
<accession>A0AA48K9H0</accession>
<evidence type="ECO:0000256" key="5">
    <source>
        <dbReference type="PROSITE-ProRule" id="PRU01248"/>
    </source>
</evidence>
<evidence type="ECO:0000256" key="2">
    <source>
        <dbReference type="ARBA" id="ARBA00022908"/>
    </source>
</evidence>
<dbReference type="PANTHER" id="PTHR30349:SF81">
    <property type="entry name" value="TYROSINE RECOMBINASE XERC"/>
    <property type="match status" value="1"/>
</dbReference>
<keyword evidence="2" id="KW-0229">DNA integration</keyword>
<keyword evidence="4" id="KW-0233">DNA recombination</keyword>